<organism evidence="9 10">
    <name type="scientific">Stachybotrys elegans</name>
    <dbReference type="NCBI Taxonomy" id="80388"/>
    <lineage>
        <taxon>Eukaryota</taxon>
        <taxon>Fungi</taxon>
        <taxon>Dikarya</taxon>
        <taxon>Ascomycota</taxon>
        <taxon>Pezizomycotina</taxon>
        <taxon>Sordariomycetes</taxon>
        <taxon>Hypocreomycetidae</taxon>
        <taxon>Hypocreales</taxon>
        <taxon>Stachybotryaceae</taxon>
        <taxon>Stachybotrys</taxon>
    </lineage>
</organism>
<feature type="transmembrane region" description="Helical" evidence="7">
    <location>
        <begin position="248"/>
        <end position="267"/>
    </location>
</feature>
<feature type="compositionally biased region" description="Basic and acidic residues" evidence="6">
    <location>
        <begin position="340"/>
        <end position="371"/>
    </location>
</feature>
<evidence type="ECO:0000313" key="9">
    <source>
        <dbReference type="EMBL" id="KAH7305458.1"/>
    </source>
</evidence>
<keyword evidence="3 7" id="KW-1133">Transmembrane helix</keyword>
<evidence type="ECO:0000256" key="1">
    <source>
        <dbReference type="ARBA" id="ARBA00004141"/>
    </source>
</evidence>
<evidence type="ECO:0000256" key="5">
    <source>
        <dbReference type="ARBA" id="ARBA00038359"/>
    </source>
</evidence>
<dbReference type="OrthoDB" id="444631at2759"/>
<evidence type="ECO:0000256" key="4">
    <source>
        <dbReference type="ARBA" id="ARBA00023136"/>
    </source>
</evidence>
<dbReference type="GO" id="GO:0016020">
    <property type="term" value="C:membrane"/>
    <property type="evidence" value="ECO:0007669"/>
    <property type="project" value="UniProtKB-SubCell"/>
</dbReference>
<dbReference type="PANTHER" id="PTHR33048">
    <property type="entry name" value="PTH11-LIKE INTEGRAL MEMBRANE PROTEIN (AFU_ORTHOLOGUE AFUA_5G11245)"/>
    <property type="match status" value="1"/>
</dbReference>
<protein>
    <recommendedName>
        <fullName evidence="8">Rhodopsin domain-containing protein</fullName>
    </recommendedName>
</protein>
<dbReference type="EMBL" id="JAGPNK010000018">
    <property type="protein sequence ID" value="KAH7305458.1"/>
    <property type="molecule type" value="Genomic_DNA"/>
</dbReference>
<dbReference type="PANTHER" id="PTHR33048:SF47">
    <property type="entry name" value="INTEGRAL MEMBRANE PROTEIN-RELATED"/>
    <property type="match status" value="1"/>
</dbReference>
<keyword evidence="10" id="KW-1185">Reference proteome</keyword>
<evidence type="ECO:0000256" key="7">
    <source>
        <dbReference type="SAM" id="Phobius"/>
    </source>
</evidence>
<feature type="transmembrane region" description="Helical" evidence="7">
    <location>
        <begin position="217"/>
        <end position="236"/>
    </location>
</feature>
<proteinExistence type="inferred from homology"/>
<evidence type="ECO:0000256" key="2">
    <source>
        <dbReference type="ARBA" id="ARBA00022692"/>
    </source>
</evidence>
<feature type="domain" description="Rhodopsin" evidence="8">
    <location>
        <begin position="69"/>
        <end position="306"/>
    </location>
</feature>
<dbReference type="AlphaFoldDB" id="A0A8K0SEL2"/>
<evidence type="ECO:0000256" key="6">
    <source>
        <dbReference type="SAM" id="MobiDB-lite"/>
    </source>
</evidence>
<feature type="transmembrane region" description="Helical" evidence="7">
    <location>
        <begin position="165"/>
        <end position="190"/>
    </location>
</feature>
<keyword evidence="4 7" id="KW-0472">Membrane</keyword>
<dbReference type="Pfam" id="PF20684">
    <property type="entry name" value="Fung_rhodopsin"/>
    <property type="match status" value="1"/>
</dbReference>
<gene>
    <name evidence="9" type="ORF">B0I35DRAFT_362170</name>
</gene>
<evidence type="ECO:0000256" key="3">
    <source>
        <dbReference type="ARBA" id="ARBA00022989"/>
    </source>
</evidence>
<comment type="caution">
    <text evidence="9">The sequence shown here is derived from an EMBL/GenBank/DDBJ whole genome shotgun (WGS) entry which is preliminary data.</text>
</comment>
<name>A0A8K0SEL2_9HYPO</name>
<sequence length="389" mass="43947">MGQVHSSSVYNHPFFSGWSQAQKDEFLLRPALAPPANTIPDFEHPPNRTHHGIVITTVFLSLAGMCFLVRAYSRIMILRRVKTEDVIGLAAMGFYAGLIWTAYSLAHTPGFWIHQWNVTVLDMSPTLYYWYILPAMYTMTMVCCKSAILLEWIHLFVPPGTRNGFFWICSGMLWTTVGFYIVMLIAGQFYCTPREKIWHRWVPGTCGDRRDLQTPSAFFNVITDFIILLLPQKVIWNLDVSNKKRIGVSIIFSIGLLACVCAIGRTITNMRLDYEGDVTYESSDPFFWGLAECTGALVVFCMHSFPLVFSKIPALHILASNLVKSFKARDSAGSSHTKSKSSEDISLRDYKRIEEGRAERRDSEVQLDKPEGQPVAGGGIRVTTTFKIT</sequence>
<feature type="transmembrane region" description="Helical" evidence="7">
    <location>
        <begin position="85"/>
        <end position="108"/>
    </location>
</feature>
<feature type="transmembrane region" description="Helical" evidence="7">
    <location>
        <begin position="287"/>
        <end position="309"/>
    </location>
</feature>
<evidence type="ECO:0000313" key="10">
    <source>
        <dbReference type="Proteomes" id="UP000813444"/>
    </source>
</evidence>
<accession>A0A8K0SEL2</accession>
<evidence type="ECO:0000259" key="8">
    <source>
        <dbReference type="Pfam" id="PF20684"/>
    </source>
</evidence>
<keyword evidence="2 7" id="KW-0812">Transmembrane</keyword>
<dbReference type="InterPro" id="IPR052337">
    <property type="entry name" value="SAT4-like"/>
</dbReference>
<dbReference type="InterPro" id="IPR049326">
    <property type="entry name" value="Rhodopsin_dom_fungi"/>
</dbReference>
<comment type="similarity">
    <text evidence="5">Belongs to the SAT4 family.</text>
</comment>
<dbReference type="Proteomes" id="UP000813444">
    <property type="component" value="Unassembled WGS sequence"/>
</dbReference>
<feature type="region of interest" description="Disordered" evidence="6">
    <location>
        <begin position="332"/>
        <end position="389"/>
    </location>
</feature>
<reference evidence="9" key="1">
    <citation type="journal article" date="2021" name="Nat. Commun.">
        <title>Genetic determinants of endophytism in the Arabidopsis root mycobiome.</title>
        <authorList>
            <person name="Mesny F."/>
            <person name="Miyauchi S."/>
            <person name="Thiergart T."/>
            <person name="Pickel B."/>
            <person name="Atanasova L."/>
            <person name="Karlsson M."/>
            <person name="Huettel B."/>
            <person name="Barry K.W."/>
            <person name="Haridas S."/>
            <person name="Chen C."/>
            <person name="Bauer D."/>
            <person name="Andreopoulos W."/>
            <person name="Pangilinan J."/>
            <person name="LaButti K."/>
            <person name="Riley R."/>
            <person name="Lipzen A."/>
            <person name="Clum A."/>
            <person name="Drula E."/>
            <person name="Henrissat B."/>
            <person name="Kohler A."/>
            <person name="Grigoriev I.V."/>
            <person name="Martin F.M."/>
            <person name="Hacquard S."/>
        </authorList>
    </citation>
    <scope>NUCLEOTIDE SEQUENCE</scope>
    <source>
        <strain evidence="9">MPI-CAGE-CH-0235</strain>
    </source>
</reference>
<feature type="transmembrane region" description="Helical" evidence="7">
    <location>
        <begin position="128"/>
        <end position="153"/>
    </location>
</feature>
<feature type="transmembrane region" description="Helical" evidence="7">
    <location>
        <begin position="52"/>
        <end position="73"/>
    </location>
</feature>
<comment type="subcellular location">
    <subcellularLocation>
        <location evidence="1">Membrane</location>
        <topology evidence="1">Multi-pass membrane protein</topology>
    </subcellularLocation>
</comment>